<reference evidence="2" key="1">
    <citation type="submission" date="2019-08" db="EMBL/GenBank/DDBJ databases">
        <authorList>
            <person name="Kucharzyk K."/>
            <person name="Murdoch R.W."/>
            <person name="Higgins S."/>
            <person name="Loffler F."/>
        </authorList>
    </citation>
    <scope>NUCLEOTIDE SEQUENCE</scope>
</reference>
<protein>
    <recommendedName>
        <fullName evidence="1">Secretion system C-terminal sorting domain-containing protein</fullName>
    </recommendedName>
</protein>
<dbReference type="InterPro" id="IPR026444">
    <property type="entry name" value="Secre_tail"/>
</dbReference>
<organism evidence="2">
    <name type="scientific">bioreactor metagenome</name>
    <dbReference type="NCBI Taxonomy" id="1076179"/>
    <lineage>
        <taxon>unclassified sequences</taxon>
        <taxon>metagenomes</taxon>
        <taxon>ecological metagenomes</taxon>
    </lineage>
</organism>
<gene>
    <name evidence="2" type="ORF">SDC9_212837</name>
</gene>
<comment type="caution">
    <text evidence="2">The sequence shown here is derived from an EMBL/GenBank/DDBJ whole genome shotgun (WGS) entry which is preliminary data.</text>
</comment>
<dbReference type="AlphaFoldDB" id="A0A645JN21"/>
<evidence type="ECO:0000313" key="2">
    <source>
        <dbReference type="EMBL" id="MPN65058.1"/>
    </source>
</evidence>
<dbReference type="EMBL" id="VSSQ01146862">
    <property type="protein sequence ID" value="MPN65058.1"/>
    <property type="molecule type" value="Genomic_DNA"/>
</dbReference>
<evidence type="ECO:0000259" key="1">
    <source>
        <dbReference type="Pfam" id="PF18962"/>
    </source>
</evidence>
<sequence length="117" mass="12966">MINGCGTVDVNFIVNVEPEQVKMNNVSEDIIISSVSVLPNPTTDHINFSFEAKTENTYSIEILDLNGALIYELNGNSNAATNTVKIDLAKLNLTNGYYFINLKIKDNVIHKSFIISK</sequence>
<proteinExistence type="predicted"/>
<feature type="domain" description="Secretion system C-terminal sorting" evidence="1">
    <location>
        <begin position="38"/>
        <end position="115"/>
    </location>
</feature>
<dbReference type="NCBIfam" id="TIGR04183">
    <property type="entry name" value="Por_Secre_tail"/>
    <property type="match status" value="1"/>
</dbReference>
<accession>A0A645JN21</accession>
<dbReference type="Pfam" id="PF18962">
    <property type="entry name" value="Por_Secre_tail"/>
    <property type="match status" value="1"/>
</dbReference>
<name>A0A645JN21_9ZZZZ</name>